<keyword evidence="4" id="KW-0963">Cytoplasm</keyword>
<dbReference type="NCBIfam" id="TIGR00563">
    <property type="entry name" value="rsmB"/>
    <property type="match status" value="1"/>
</dbReference>
<dbReference type="Proteomes" id="UP000295064">
    <property type="component" value="Unassembled WGS sequence"/>
</dbReference>
<feature type="domain" description="SAM-dependent MTase RsmB/NOP-type" evidence="14">
    <location>
        <begin position="172"/>
        <end position="446"/>
    </location>
</feature>
<dbReference type="Gene3D" id="3.30.70.1170">
    <property type="entry name" value="Sun protein, domain 3"/>
    <property type="match status" value="1"/>
</dbReference>
<keyword evidence="9 13" id="KW-0694">RNA-binding</keyword>
<dbReference type="InterPro" id="IPR001678">
    <property type="entry name" value="MeTrfase_RsmB-F_NOP2_dom"/>
</dbReference>
<evidence type="ECO:0000256" key="6">
    <source>
        <dbReference type="ARBA" id="ARBA00022603"/>
    </source>
</evidence>
<gene>
    <name evidence="15" type="ORF">DFR79_11328</name>
</gene>
<dbReference type="EMBL" id="SNWX01000013">
    <property type="protein sequence ID" value="TDO87814.1"/>
    <property type="molecule type" value="Genomic_DNA"/>
</dbReference>
<feature type="binding site" evidence="13">
    <location>
        <position position="285"/>
    </location>
    <ligand>
        <name>S-adenosyl-L-methionine</name>
        <dbReference type="ChEBI" id="CHEBI:59789"/>
    </ligand>
</feature>
<dbReference type="GO" id="GO:0005737">
    <property type="term" value="C:cytoplasm"/>
    <property type="evidence" value="ECO:0007669"/>
    <property type="project" value="UniProtKB-SubCell"/>
</dbReference>
<dbReference type="InterPro" id="IPR004573">
    <property type="entry name" value="rRNA_ssu_MeTfrase_B"/>
</dbReference>
<dbReference type="InterPro" id="IPR035926">
    <property type="entry name" value="NusB-like_sf"/>
</dbReference>
<feature type="active site" description="Nucleophile" evidence="13">
    <location>
        <position position="381"/>
    </location>
</feature>
<evidence type="ECO:0000256" key="5">
    <source>
        <dbReference type="ARBA" id="ARBA00022552"/>
    </source>
</evidence>
<evidence type="ECO:0000256" key="3">
    <source>
        <dbReference type="ARBA" id="ARBA00012140"/>
    </source>
</evidence>
<dbReference type="GO" id="GO:0008649">
    <property type="term" value="F:rRNA methyltransferase activity"/>
    <property type="evidence" value="ECO:0007669"/>
    <property type="project" value="InterPro"/>
</dbReference>
<comment type="caution">
    <text evidence="15">The sequence shown here is derived from an EMBL/GenBank/DDBJ whole genome shotgun (WGS) entry which is preliminary data.</text>
</comment>
<dbReference type="InterPro" id="IPR023267">
    <property type="entry name" value="RCMT"/>
</dbReference>
<keyword evidence="7 13" id="KW-0808">Transferase</keyword>
<dbReference type="NCBIfam" id="NF011494">
    <property type="entry name" value="PRK14902.1"/>
    <property type="match status" value="1"/>
</dbReference>
<dbReference type="Pfam" id="PF01029">
    <property type="entry name" value="NusB"/>
    <property type="match status" value="1"/>
</dbReference>
<evidence type="ECO:0000256" key="13">
    <source>
        <dbReference type="PROSITE-ProRule" id="PRU01023"/>
    </source>
</evidence>
<feature type="binding site" evidence="13">
    <location>
        <position position="312"/>
    </location>
    <ligand>
        <name>S-adenosyl-L-methionine</name>
        <dbReference type="ChEBI" id="CHEBI:59789"/>
    </ligand>
</feature>
<dbReference type="FunFam" id="3.40.50.150:FF:000022">
    <property type="entry name" value="Ribosomal RNA small subunit methyltransferase B"/>
    <property type="match status" value="1"/>
</dbReference>
<keyword evidence="8 13" id="KW-0949">S-adenosyl-L-methionine</keyword>
<dbReference type="AlphaFoldDB" id="A0A4R6LR53"/>
<evidence type="ECO:0000259" key="14">
    <source>
        <dbReference type="PROSITE" id="PS51686"/>
    </source>
</evidence>
<evidence type="ECO:0000313" key="16">
    <source>
        <dbReference type="Proteomes" id="UP000295064"/>
    </source>
</evidence>
<dbReference type="SUPFAM" id="SSF53335">
    <property type="entry name" value="S-adenosyl-L-methionine-dependent methyltransferases"/>
    <property type="match status" value="1"/>
</dbReference>
<organism evidence="15 16">
    <name type="scientific">Halanaerobium saccharolyticum</name>
    <dbReference type="NCBI Taxonomy" id="43595"/>
    <lineage>
        <taxon>Bacteria</taxon>
        <taxon>Bacillati</taxon>
        <taxon>Bacillota</taxon>
        <taxon>Clostridia</taxon>
        <taxon>Halanaerobiales</taxon>
        <taxon>Halanaerobiaceae</taxon>
        <taxon>Halanaerobium</taxon>
    </lineage>
</organism>
<dbReference type="PRINTS" id="PR02008">
    <property type="entry name" value="RCMTFAMILY"/>
</dbReference>
<dbReference type="Pfam" id="PF01189">
    <property type="entry name" value="Methyltr_RsmB-F"/>
    <property type="match status" value="1"/>
</dbReference>
<keyword evidence="5" id="KW-0698">rRNA processing</keyword>
<evidence type="ECO:0000256" key="8">
    <source>
        <dbReference type="ARBA" id="ARBA00022691"/>
    </source>
</evidence>
<evidence type="ECO:0000256" key="4">
    <source>
        <dbReference type="ARBA" id="ARBA00022490"/>
    </source>
</evidence>
<dbReference type="PANTHER" id="PTHR22807:SF53">
    <property type="entry name" value="RIBOSOMAL RNA SMALL SUBUNIT METHYLTRANSFERASE B-RELATED"/>
    <property type="match status" value="1"/>
</dbReference>
<evidence type="ECO:0000256" key="10">
    <source>
        <dbReference type="ARBA" id="ARBA00030399"/>
    </source>
</evidence>
<reference evidence="15 16" key="1">
    <citation type="submission" date="2019-03" db="EMBL/GenBank/DDBJ databases">
        <title>Subsurface microbial communities from deep shales in Ohio and West Virginia, USA.</title>
        <authorList>
            <person name="Wrighton K."/>
        </authorList>
    </citation>
    <scope>NUCLEOTIDE SEQUENCE [LARGE SCALE GENOMIC DNA]</scope>
    <source>
        <strain evidence="15 16">MA284_T2</strain>
    </source>
</reference>
<dbReference type="Gene3D" id="3.40.50.150">
    <property type="entry name" value="Vaccinia Virus protein VP39"/>
    <property type="match status" value="1"/>
</dbReference>
<evidence type="ECO:0000256" key="12">
    <source>
        <dbReference type="ARBA" id="ARBA00047283"/>
    </source>
</evidence>
<proteinExistence type="inferred from homology"/>
<comment type="similarity">
    <text evidence="13">Belongs to the class I-like SAM-binding methyltransferase superfamily. RsmB/NOP family.</text>
</comment>
<evidence type="ECO:0000256" key="7">
    <source>
        <dbReference type="ARBA" id="ARBA00022679"/>
    </source>
</evidence>
<dbReference type="InterPro" id="IPR049560">
    <property type="entry name" value="MeTrfase_RsmB-F_NOP2_cat"/>
</dbReference>
<dbReference type="InterPro" id="IPR006027">
    <property type="entry name" value="NusB_RsmB_TIM44"/>
</dbReference>
<feature type="binding site" evidence="13">
    <location>
        <position position="328"/>
    </location>
    <ligand>
        <name>S-adenosyl-L-methionine</name>
        <dbReference type="ChEBI" id="CHEBI:59789"/>
    </ligand>
</feature>
<dbReference type="EC" id="2.1.1.176" evidence="3"/>
<dbReference type="Gene3D" id="1.10.940.10">
    <property type="entry name" value="NusB-like"/>
    <property type="match status" value="1"/>
</dbReference>
<dbReference type="PANTHER" id="PTHR22807">
    <property type="entry name" value="NOP2 YEAST -RELATED NOL1/NOP2/FMU SUN DOMAIN-CONTAINING"/>
    <property type="match status" value="1"/>
</dbReference>
<comment type="subcellular location">
    <subcellularLocation>
        <location evidence="2">Cytoplasm</location>
    </subcellularLocation>
</comment>
<evidence type="ECO:0000256" key="9">
    <source>
        <dbReference type="ARBA" id="ARBA00022884"/>
    </source>
</evidence>
<dbReference type="RefSeq" id="WP_133515180.1">
    <property type="nucleotide sequence ID" value="NZ_SNWX01000013.1"/>
</dbReference>
<dbReference type="SUPFAM" id="SSF48013">
    <property type="entry name" value="NusB-like"/>
    <property type="match status" value="1"/>
</dbReference>
<dbReference type="GO" id="GO:0006355">
    <property type="term" value="P:regulation of DNA-templated transcription"/>
    <property type="evidence" value="ECO:0007669"/>
    <property type="project" value="InterPro"/>
</dbReference>
<sequence length="449" mass="51596">MKNLRLEILKALLRVEKGSYSNLLLNSKLENVDDQRDKNLFTEIFYGVIRNKLYLDYIIEHFSKTPLQKMDEEVLMGLRIGVYQLFFLDKIPARAAIFESVEAVKILLPARRKGAVSFTNGVLRNINRNQDRIQLPSKKEDPEKFLSIKYSYPIWLVRRFCKDYGLEKTEMILKAGNRRSEVIYRHNSLKVKRQEFIDLLVEDQIKYENTFLDAFYRLKEVNNPAATRAFKRGAAYIQGTSAGLASLLLDPQADMKVLDLAAAPGGKTSHLADLMNNTGQITALDISQNRLNLVKENLSRLGVENVIIKKADAAQYEDNKKYDRILADLPCSGLGLIASKPEIKWEKDEKVIKKMAELQYNILTNNLDKLKMGGELLYSTCTLTREENQDLIKRILVENKDFKLIDLNKKLKQVSSLNIENRNKYLELLPGEVDSEGFFYALLKKVESD</sequence>
<dbReference type="GO" id="GO:0003723">
    <property type="term" value="F:RNA binding"/>
    <property type="evidence" value="ECO:0007669"/>
    <property type="project" value="UniProtKB-UniRule"/>
</dbReference>
<protein>
    <recommendedName>
        <fullName evidence="3">16S rRNA (cytosine(967)-C(5))-methyltransferase</fullName>
        <ecNumber evidence="3">2.1.1.176</ecNumber>
    </recommendedName>
    <alternativeName>
        <fullName evidence="10">16S rRNA m5C967 methyltransferase</fullName>
    </alternativeName>
    <alternativeName>
        <fullName evidence="11">rRNA (cytosine-C(5)-)-methyltransferase RsmB</fullName>
    </alternativeName>
</protein>
<accession>A0A4R6LR53</accession>
<dbReference type="Pfam" id="PF22458">
    <property type="entry name" value="RsmF-B_ferredox"/>
    <property type="match status" value="1"/>
</dbReference>
<name>A0A4R6LR53_9FIRM</name>
<evidence type="ECO:0000256" key="1">
    <source>
        <dbReference type="ARBA" id="ARBA00002724"/>
    </source>
</evidence>
<evidence type="ECO:0000256" key="2">
    <source>
        <dbReference type="ARBA" id="ARBA00004496"/>
    </source>
</evidence>
<dbReference type="InterPro" id="IPR029063">
    <property type="entry name" value="SAM-dependent_MTases_sf"/>
</dbReference>
<dbReference type="InterPro" id="IPR054728">
    <property type="entry name" value="RsmB-like_ferredoxin"/>
</dbReference>
<dbReference type="OrthoDB" id="9810297at2"/>
<dbReference type="CDD" id="cd02440">
    <property type="entry name" value="AdoMet_MTases"/>
    <property type="match status" value="1"/>
</dbReference>
<comment type="catalytic activity">
    <reaction evidence="12">
        <text>cytidine(967) in 16S rRNA + S-adenosyl-L-methionine = 5-methylcytidine(967) in 16S rRNA + S-adenosyl-L-homocysteine + H(+)</text>
        <dbReference type="Rhea" id="RHEA:42748"/>
        <dbReference type="Rhea" id="RHEA-COMP:10219"/>
        <dbReference type="Rhea" id="RHEA-COMP:10220"/>
        <dbReference type="ChEBI" id="CHEBI:15378"/>
        <dbReference type="ChEBI" id="CHEBI:57856"/>
        <dbReference type="ChEBI" id="CHEBI:59789"/>
        <dbReference type="ChEBI" id="CHEBI:74483"/>
        <dbReference type="ChEBI" id="CHEBI:82748"/>
        <dbReference type="EC" id="2.1.1.176"/>
    </reaction>
</comment>
<keyword evidence="6 13" id="KW-0489">Methyltransferase</keyword>
<feature type="binding site" evidence="13">
    <location>
        <begin position="261"/>
        <end position="267"/>
    </location>
    <ligand>
        <name>S-adenosyl-L-methionine</name>
        <dbReference type="ChEBI" id="CHEBI:59789"/>
    </ligand>
</feature>
<evidence type="ECO:0000256" key="11">
    <source>
        <dbReference type="ARBA" id="ARBA00031088"/>
    </source>
</evidence>
<evidence type="ECO:0000313" key="15">
    <source>
        <dbReference type="EMBL" id="TDO87814.1"/>
    </source>
</evidence>
<dbReference type="PROSITE" id="PS51686">
    <property type="entry name" value="SAM_MT_RSMB_NOP"/>
    <property type="match status" value="1"/>
</dbReference>
<comment type="function">
    <text evidence="1">Specifically methylates the cytosine at position 967 (m5C967) of 16S rRNA.</text>
</comment>